<dbReference type="OrthoDB" id="10067762at2759"/>
<sequence>MGKSKVAPSKSVTVPRLELSAAVMSIKVETFLAKELVYEDITHVYWTDSKVVLGDVNNDAKRFHVFVANRIQHIGEVSQPSQWRHVKSSDNPADIASRGTGVTELLQNEQWWNGPDFLLIDKPLSTTNTQFRLAPDDPEVRKSEVNVFATKVETNHDHLSDVLKRFSSWNRST</sequence>
<dbReference type="KEGG" id="lak:106172795"/>
<dbReference type="GeneID" id="106172795"/>
<dbReference type="InterPro" id="IPR008042">
    <property type="entry name" value="Retrotrans_Pao"/>
</dbReference>
<evidence type="ECO:0000313" key="2">
    <source>
        <dbReference type="RefSeq" id="XP_013409151.1"/>
    </source>
</evidence>
<dbReference type="PANTHER" id="PTHR47331:SF5">
    <property type="entry name" value="RIBONUCLEASE H"/>
    <property type="match status" value="1"/>
</dbReference>
<keyword evidence="1" id="KW-1185">Reference proteome</keyword>
<dbReference type="InParanoid" id="A0A1S3JG83"/>
<evidence type="ECO:0000313" key="1">
    <source>
        <dbReference type="Proteomes" id="UP000085678"/>
    </source>
</evidence>
<dbReference type="AlphaFoldDB" id="A0A1S3JG83"/>
<gene>
    <name evidence="2" type="primary">LOC106172795</name>
</gene>
<name>A0A1S3JG83_LINAN</name>
<dbReference type="RefSeq" id="XP_013409151.1">
    <property type="nucleotide sequence ID" value="XM_013553697.1"/>
</dbReference>
<proteinExistence type="predicted"/>
<protein>
    <submittedName>
        <fullName evidence="2">Uncharacterized protein LOC106172795</fullName>
    </submittedName>
</protein>
<accession>A0A1S3JG83</accession>
<reference evidence="2" key="1">
    <citation type="submission" date="2025-08" db="UniProtKB">
        <authorList>
            <consortium name="RefSeq"/>
        </authorList>
    </citation>
    <scope>IDENTIFICATION</scope>
    <source>
        <tissue evidence="2">Gonads</tissue>
    </source>
</reference>
<dbReference type="Proteomes" id="UP000085678">
    <property type="component" value="Unplaced"/>
</dbReference>
<organism evidence="1 2">
    <name type="scientific">Lingula anatina</name>
    <name type="common">Brachiopod</name>
    <name type="synonym">Lingula unguis</name>
    <dbReference type="NCBI Taxonomy" id="7574"/>
    <lineage>
        <taxon>Eukaryota</taxon>
        <taxon>Metazoa</taxon>
        <taxon>Spiralia</taxon>
        <taxon>Lophotrochozoa</taxon>
        <taxon>Brachiopoda</taxon>
        <taxon>Linguliformea</taxon>
        <taxon>Lingulata</taxon>
        <taxon>Lingulida</taxon>
        <taxon>Linguloidea</taxon>
        <taxon>Lingulidae</taxon>
        <taxon>Lingula</taxon>
    </lineage>
</organism>
<dbReference type="Pfam" id="PF05380">
    <property type="entry name" value="Peptidase_A17"/>
    <property type="match status" value="1"/>
</dbReference>
<dbReference type="PANTHER" id="PTHR47331">
    <property type="entry name" value="PHD-TYPE DOMAIN-CONTAINING PROTEIN"/>
    <property type="match status" value="1"/>
</dbReference>